<keyword evidence="8 12" id="KW-0131">Cell cycle</keyword>
<dbReference type="Gene3D" id="3.65.10.10">
    <property type="entry name" value="Enolpyruvate transferase domain"/>
    <property type="match status" value="2"/>
</dbReference>
<keyword evidence="5 12" id="KW-0808">Transferase</keyword>
<evidence type="ECO:0000256" key="11">
    <source>
        <dbReference type="ARBA" id="ARBA00047527"/>
    </source>
</evidence>
<dbReference type="UniPathway" id="UPA00219"/>
<dbReference type="InterPro" id="IPR050068">
    <property type="entry name" value="MurA_subfamily"/>
</dbReference>
<keyword evidence="9 12" id="KW-0961">Cell wall biogenesis/degradation</keyword>
<keyword evidence="6 12" id="KW-0133">Cell shape</keyword>
<dbReference type="GO" id="GO:0005737">
    <property type="term" value="C:cytoplasm"/>
    <property type="evidence" value="ECO:0007669"/>
    <property type="project" value="UniProtKB-SubCell"/>
</dbReference>
<dbReference type="PANTHER" id="PTHR43783:SF1">
    <property type="entry name" value="UDP-N-ACETYLGLUCOSAMINE 1-CARBOXYVINYLTRANSFERASE"/>
    <property type="match status" value="1"/>
</dbReference>
<dbReference type="InterPro" id="IPR013792">
    <property type="entry name" value="RNA3'P_cycl/enolpyr_Trfase_a/b"/>
</dbReference>
<comment type="subcellular location">
    <subcellularLocation>
        <location evidence="1 12">Cytoplasm</location>
    </subcellularLocation>
</comment>
<keyword evidence="12" id="KW-0670">Pyruvate</keyword>
<comment type="similarity">
    <text evidence="10 12">Belongs to the EPSP synthase family. MurA subfamily.</text>
</comment>
<evidence type="ECO:0000256" key="4">
    <source>
        <dbReference type="ARBA" id="ARBA00022618"/>
    </source>
</evidence>
<comment type="function">
    <text evidence="12">Cell wall formation. Adds enolpyruvyl to UDP-N-acetylglucosamine.</text>
</comment>
<accession>A0A7S7SPX4</accession>
<reference evidence="14 15" key="1">
    <citation type="submission" date="2020-10" db="EMBL/GenBank/DDBJ databases">
        <title>Complete genome sequence of Paludibaculum fermentans P105T, a facultatively anaerobic acidobacterium capable of dissimilatory Fe(III) reduction.</title>
        <authorList>
            <person name="Dedysh S.N."/>
            <person name="Beletsky A.V."/>
            <person name="Kulichevskaya I.S."/>
            <person name="Mardanov A.V."/>
            <person name="Ravin N.V."/>
        </authorList>
    </citation>
    <scope>NUCLEOTIDE SEQUENCE [LARGE SCALE GENOMIC DNA]</scope>
    <source>
        <strain evidence="14 15">P105</strain>
    </source>
</reference>
<dbReference type="GO" id="GO:0019277">
    <property type="term" value="P:UDP-N-acetylgalactosamine biosynthetic process"/>
    <property type="evidence" value="ECO:0007669"/>
    <property type="project" value="InterPro"/>
</dbReference>
<keyword evidence="7 12" id="KW-0573">Peptidoglycan synthesis</keyword>
<proteinExistence type="inferred from homology"/>
<dbReference type="InterPro" id="IPR001986">
    <property type="entry name" value="Enolpyruvate_Tfrase_dom"/>
</dbReference>
<keyword evidence="3 12" id="KW-0963">Cytoplasm</keyword>
<dbReference type="GO" id="GO:0008360">
    <property type="term" value="P:regulation of cell shape"/>
    <property type="evidence" value="ECO:0007669"/>
    <property type="project" value="UniProtKB-KW"/>
</dbReference>
<evidence type="ECO:0000256" key="12">
    <source>
        <dbReference type="HAMAP-Rule" id="MF_00111"/>
    </source>
</evidence>
<dbReference type="PANTHER" id="PTHR43783">
    <property type="entry name" value="UDP-N-ACETYLGLUCOSAMINE 1-CARBOXYVINYLTRANSFERASE"/>
    <property type="match status" value="1"/>
</dbReference>
<name>A0A7S7SPX4_PALFE</name>
<evidence type="ECO:0000256" key="8">
    <source>
        <dbReference type="ARBA" id="ARBA00023306"/>
    </source>
</evidence>
<evidence type="ECO:0000256" key="7">
    <source>
        <dbReference type="ARBA" id="ARBA00022984"/>
    </source>
</evidence>
<evidence type="ECO:0000256" key="5">
    <source>
        <dbReference type="ARBA" id="ARBA00022679"/>
    </source>
</evidence>
<dbReference type="GO" id="GO:0008760">
    <property type="term" value="F:UDP-N-acetylglucosamine 1-carboxyvinyltransferase activity"/>
    <property type="evidence" value="ECO:0007669"/>
    <property type="project" value="UniProtKB-UniRule"/>
</dbReference>
<evidence type="ECO:0000313" key="15">
    <source>
        <dbReference type="Proteomes" id="UP000593892"/>
    </source>
</evidence>
<dbReference type="InterPro" id="IPR005750">
    <property type="entry name" value="UDP_GlcNAc_COvinyl_MurA"/>
</dbReference>
<evidence type="ECO:0000256" key="2">
    <source>
        <dbReference type="ARBA" id="ARBA00004752"/>
    </source>
</evidence>
<dbReference type="SUPFAM" id="SSF55205">
    <property type="entry name" value="EPT/RTPC-like"/>
    <property type="match status" value="1"/>
</dbReference>
<evidence type="ECO:0000256" key="9">
    <source>
        <dbReference type="ARBA" id="ARBA00023316"/>
    </source>
</evidence>
<gene>
    <name evidence="12 14" type="primary">murA</name>
    <name evidence="14" type="ORF">IRI77_17300</name>
</gene>
<dbReference type="EC" id="2.5.1.7" evidence="12"/>
<dbReference type="NCBIfam" id="TIGR01072">
    <property type="entry name" value="murA"/>
    <property type="match status" value="1"/>
</dbReference>
<dbReference type="InterPro" id="IPR036968">
    <property type="entry name" value="Enolpyruvate_Tfrase_sf"/>
</dbReference>
<dbReference type="GO" id="GO:0071555">
    <property type="term" value="P:cell wall organization"/>
    <property type="evidence" value="ECO:0007669"/>
    <property type="project" value="UniProtKB-KW"/>
</dbReference>
<feature type="domain" description="Enolpyruvate transferase" evidence="13">
    <location>
        <begin position="16"/>
        <end position="434"/>
    </location>
</feature>
<evidence type="ECO:0000256" key="10">
    <source>
        <dbReference type="ARBA" id="ARBA00038367"/>
    </source>
</evidence>
<keyword evidence="15" id="KW-1185">Reference proteome</keyword>
<evidence type="ECO:0000313" key="14">
    <source>
        <dbReference type="EMBL" id="QOY91630.1"/>
    </source>
</evidence>
<feature type="active site" description="Proton donor" evidence="12">
    <location>
        <position position="128"/>
    </location>
</feature>
<evidence type="ECO:0000256" key="1">
    <source>
        <dbReference type="ARBA" id="ARBA00004496"/>
    </source>
</evidence>
<dbReference type="HAMAP" id="MF_00111">
    <property type="entry name" value="MurA"/>
    <property type="match status" value="1"/>
</dbReference>
<dbReference type="AlphaFoldDB" id="A0A7S7SPX4"/>
<protein>
    <recommendedName>
        <fullName evidence="12">UDP-N-acetylglucosamine 1-carboxyvinyltransferase</fullName>
        <ecNumber evidence="12">2.5.1.7</ecNumber>
    </recommendedName>
    <alternativeName>
        <fullName evidence="12">Enoylpyruvate transferase</fullName>
    </alternativeName>
    <alternativeName>
        <fullName evidence="12">UDP-N-acetylglucosamine enolpyruvyl transferase</fullName>
        <shortName evidence="12">EPT</shortName>
    </alternativeName>
</protein>
<feature type="binding site" evidence="12">
    <location>
        <begin position="31"/>
        <end position="32"/>
    </location>
    <ligand>
        <name>phosphoenolpyruvate</name>
        <dbReference type="ChEBI" id="CHEBI:58702"/>
    </ligand>
</feature>
<comment type="catalytic activity">
    <reaction evidence="11 12">
        <text>phosphoenolpyruvate + UDP-N-acetyl-alpha-D-glucosamine = UDP-N-acetyl-3-O-(1-carboxyvinyl)-alpha-D-glucosamine + phosphate</text>
        <dbReference type="Rhea" id="RHEA:18681"/>
        <dbReference type="ChEBI" id="CHEBI:43474"/>
        <dbReference type="ChEBI" id="CHEBI:57705"/>
        <dbReference type="ChEBI" id="CHEBI:58702"/>
        <dbReference type="ChEBI" id="CHEBI:68483"/>
        <dbReference type="EC" id="2.5.1.7"/>
    </reaction>
</comment>
<feature type="binding site" evidence="12">
    <location>
        <position position="317"/>
    </location>
    <ligand>
        <name>UDP-N-acetyl-alpha-D-glucosamine</name>
        <dbReference type="ChEBI" id="CHEBI:57705"/>
    </ligand>
</feature>
<dbReference type="Proteomes" id="UP000593892">
    <property type="component" value="Chromosome"/>
</dbReference>
<sequence>MSASATARGTDQMILRGGKPLSGEVALKGAKNALPKIMVAALLTAERCTLRNVSRIVDVAIVSDLITALGGEVTYTSPDVLEICAANLHPMERSVLKEFTGKSRIPILTCGPLLARFGEAPVPSLGGCRIGTRPVDFHIRALQDMGAQLHDESGNALLTCERLYGNKIRLDYPSVGATEQVILAAVRAEGVTELSNAAMEPEIMDLIMVLQKMGAVISVDVDRVITIIGVKVLRGFDHTPIPDRLEAASWASAAIATNGRIFVRNARQVDMMTFLNRYRQIGGDFRVTNEGIEFWRAGAKLRSSALETDVHPGFTTDYQQPFVIALTQAEGVSIVHETVYEQRFGYIDALNRMGAQIQLYRECLGGLRCRFGQRNYKHSAVIVGPTPLRGAEINIPDLRAGFSYVIAALVAEGESTLSNTGLIERGYEDLVGKLLRLGAQIVDA</sequence>
<dbReference type="Pfam" id="PF00275">
    <property type="entry name" value="EPSP_synthase"/>
    <property type="match status" value="1"/>
</dbReference>
<dbReference type="EMBL" id="CP063849">
    <property type="protein sequence ID" value="QOY91630.1"/>
    <property type="molecule type" value="Genomic_DNA"/>
</dbReference>
<dbReference type="GO" id="GO:0009252">
    <property type="term" value="P:peptidoglycan biosynthetic process"/>
    <property type="evidence" value="ECO:0007669"/>
    <property type="project" value="UniProtKB-UniRule"/>
</dbReference>
<comment type="caution">
    <text evidence="12">Lacks conserved residue(s) required for the propagation of feature annotation.</text>
</comment>
<feature type="modified residue" description="2-(S-cysteinyl)pyruvic acid O-phosphothioketal" evidence="12">
    <location>
        <position position="128"/>
    </location>
</feature>
<dbReference type="NCBIfam" id="NF006873">
    <property type="entry name" value="PRK09369.1"/>
    <property type="match status" value="1"/>
</dbReference>
<keyword evidence="4 12" id="KW-0132">Cell division</keyword>
<evidence type="ECO:0000259" key="13">
    <source>
        <dbReference type="Pfam" id="PF00275"/>
    </source>
</evidence>
<evidence type="ECO:0000256" key="6">
    <source>
        <dbReference type="ARBA" id="ARBA00022960"/>
    </source>
</evidence>
<dbReference type="KEGG" id="pfer:IRI77_17300"/>
<feature type="binding site" evidence="12">
    <location>
        <position position="339"/>
    </location>
    <ligand>
        <name>UDP-N-acetyl-alpha-D-glucosamine</name>
        <dbReference type="ChEBI" id="CHEBI:57705"/>
    </ligand>
</feature>
<organism evidence="14 15">
    <name type="scientific">Paludibaculum fermentans</name>
    <dbReference type="NCBI Taxonomy" id="1473598"/>
    <lineage>
        <taxon>Bacteria</taxon>
        <taxon>Pseudomonadati</taxon>
        <taxon>Acidobacteriota</taxon>
        <taxon>Terriglobia</taxon>
        <taxon>Bryobacterales</taxon>
        <taxon>Bryobacteraceae</taxon>
        <taxon>Paludibaculum</taxon>
    </lineage>
</organism>
<dbReference type="GO" id="GO:0051301">
    <property type="term" value="P:cell division"/>
    <property type="evidence" value="ECO:0007669"/>
    <property type="project" value="UniProtKB-KW"/>
</dbReference>
<feature type="binding site" evidence="12">
    <location>
        <position position="104"/>
    </location>
    <ligand>
        <name>UDP-N-acetyl-alpha-D-glucosamine</name>
        <dbReference type="ChEBI" id="CHEBI:57705"/>
    </ligand>
</feature>
<comment type="pathway">
    <text evidence="2 12">Cell wall biogenesis; peptidoglycan biosynthesis.</text>
</comment>
<dbReference type="CDD" id="cd01555">
    <property type="entry name" value="UdpNAET"/>
    <property type="match status" value="1"/>
</dbReference>
<evidence type="ECO:0000256" key="3">
    <source>
        <dbReference type="ARBA" id="ARBA00022490"/>
    </source>
</evidence>